<name>A0AAU7JE96_9HYPH</name>
<keyword evidence="1 4" id="KW-0378">Hydrolase</keyword>
<evidence type="ECO:0000256" key="1">
    <source>
        <dbReference type="ARBA" id="ARBA00022801"/>
    </source>
</evidence>
<keyword evidence="2" id="KW-0812">Transmembrane</keyword>
<feature type="transmembrane region" description="Helical" evidence="2">
    <location>
        <begin position="269"/>
        <end position="292"/>
    </location>
</feature>
<dbReference type="GO" id="GO:0052689">
    <property type="term" value="F:carboxylic ester hydrolase activity"/>
    <property type="evidence" value="ECO:0007669"/>
    <property type="project" value="UniProtKB-ARBA"/>
</dbReference>
<evidence type="ECO:0000313" key="4">
    <source>
        <dbReference type="EMBL" id="XBO38526.1"/>
    </source>
</evidence>
<feature type="transmembrane region" description="Helical" evidence="2">
    <location>
        <begin position="304"/>
        <end position="322"/>
    </location>
</feature>
<feature type="transmembrane region" description="Helical" evidence="2">
    <location>
        <begin position="488"/>
        <end position="510"/>
    </location>
</feature>
<dbReference type="Pfam" id="PF12146">
    <property type="entry name" value="Hydrolase_4"/>
    <property type="match status" value="1"/>
</dbReference>
<feature type="transmembrane region" description="Helical" evidence="2">
    <location>
        <begin position="432"/>
        <end position="450"/>
    </location>
</feature>
<evidence type="ECO:0000259" key="3">
    <source>
        <dbReference type="Pfam" id="PF12146"/>
    </source>
</evidence>
<dbReference type="PANTHER" id="PTHR22946:SF9">
    <property type="entry name" value="POLYKETIDE TRANSFERASE AF380"/>
    <property type="match status" value="1"/>
</dbReference>
<feature type="transmembrane region" description="Helical" evidence="2">
    <location>
        <begin position="365"/>
        <end position="389"/>
    </location>
</feature>
<feature type="domain" description="Serine aminopeptidase S33" evidence="3">
    <location>
        <begin position="61"/>
        <end position="171"/>
    </location>
</feature>
<feature type="transmembrane region" description="Helical" evidence="2">
    <location>
        <begin position="401"/>
        <end position="420"/>
    </location>
</feature>
<dbReference type="InterPro" id="IPR022742">
    <property type="entry name" value="Hydrolase_4"/>
</dbReference>
<dbReference type="InterPro" id="IPR050261">
    <property type="entry name" value="FrsA_esterase"/>
</dbReference>
<feature type="transmembrane region" description="Helical" evidence="2">
    <location>
        <begin position="456"/>
        <end position="476"/>
    </location>
</feature>
<dbReference type="PANTHER" id="PTHR22946">
    <property type="entry name" value="DIENELACTONE HYDROLASE DOMAIN-CONTAINING PROTEIN-RELATED"/>
    <property type="match status" value="1"/>
</dbReference>
<keyword evidence="2" id="KW-1133">Transmembrane helix</keyword>
<dbReference type="Gene3D" id="3.40.50.1820">
    <property type="entry name" value="alpha/beta hydrolase"/>
    <property type="match status" value="1"/>
</dbReference>
<evidence type="ECO:0000256" key="2">
    <source>
        <dbReference type="SAM" id="Phobius"/>
    </source>
</evidence>
<dbReference type="EMBL" id="CP157484">
    <property type="protein sequence ID" value="XBO38526.1"/>
    <property type="molecule type" value="Genomic_DNA"/>
</dbReference>
<dbReference type="AlphaFoldDB" id="A0AAU7JE96"/>
<organism evidence="4">
    <name type="scientific">Alsobacter sp. KACC 23698</name>
    <dbReference type="NCBI Taxonomy" id="3149229"/>
    <lineage>
        <taxon>Bacteria</taxon>
        <taxon>Pseudomonadati</taxon>
        <taxon>Pseudomonadota</taxon>
        <taxon>Alphaproteobacteria</taxon>
        <taxon>Hyphomicrobiales</taxon>
        <taxon>Alsobacteraceae</taxon>
        <taxon>Alsobacter</taxon>
    </lineage>
</organism>
<protein>
    <submittedName>
        <fullName evidence="4">Alpha/beta fold hydrolase</fullName>
    </submittedName>
</protein>
<dbReference type="SUPFAM" id="SSF53474">
    <property type="entry name" value="alpha/beta-Hydrolases"/>
    <property type="match status" value="1"/>
</dbReference>
<dbReference type="RefSeq" id="WP_406855364.1">
    <property type="nucleotide sequence ID" value="NZ_CP157484.1"/>
</dbReference>
<sequence length="511" mass="53192">MPPRRTPGRLRDLLPGLAALLLIGTSVWRLEAARDGVAIEALTLGETPVTVFRPAEPTPGPAVVIAHGFAGSQQLMQSFALTFARNGYVAVTFDFPGHGRHPRPMAGAGGESGSAGLEAELDRVAPVARGLGDGRLALLGHSMASDIVVRSGGATPGVGAVVAVSMFSRSVTPESPPNLLVMAGQWEGPLRGEALRVVGQVVGPERARERETVGDFAAGTARRAVIIPHVEHIGALYAVDGLREALAWLDQAFGRQRAGPPRLESRGPWILLLLAGAVLLGKTVAGLLPVVSPQPAGTGLRGRELWLLAVPMLLTPLALRVIPTHVLPVLVGDYLAAHFAAYGAVTAACILAVRRRRPAGPAGPVSLAALATGVAALSLYAAAALFWPLDRYATSFALGPSRIVLVLAMLAGTLSFSLANEWLTRGPGASRLAYPLSQAAFLASLALAVGLDFHRLFFLVIIVPVMAPVLMAFGLLSRWTYDRTGSPLVAGAVSGLAFAWAIGVTFPLLAA</sequence>
<dbReference type="InterPro" id="IPR029058">
    <property type="entry name" value="AB_hydrolase_fold"/>
</dbReference>
<proteinExistence type="predicted"/>
<keyword evidence="2" id="KW-0472">Membrane</keyword>
<feature type="transmembrane region" description="Helical" evidence="2">
    <location>
        <begin position="334"/>
        <end position="353"/>
    </location>
</feature>
<gene>
    <name evidence="4" type="ORF">ABEG18_22960</name>
</gene>
<reference evidence="4" key="1">
    <citation type="submission" date="2024-05" db="EMBL/GenBank/DDBJ databases">
        <authorList>
            <person name="Kim S."/>
            <person name="Heo J."/>
            <person name="Choi H."/>
            <person name="Choi Y."/>
            <person name="Kwon S.-W."/>
            <person name="Kim Y."/>
        </authorList>
    </citation>
    <scope>NUCLEOTIDE SEQUENCE</scope>
    <source>
        <strain evidence="4">KACC 23698</strain>
    </source>
</reference>
<accession>A0AAU7JE96</accession>